<proteinExistence type="predicted"/>
<dbReference type="InterPro" id="IPR000905">
    <property type="entry name" value="Gcp-like_dom"/>
</dbReference>
<dbReference type="EMBL" id="MQVR01000002">
    <property type="protein sequence ID" value="OKL55041.1"/>
    <property type="molecule type" value="Genomic_DNA"/>
</dbReference>
<evidence type="ECO:0000313" key="2">
    <source>
        <dbReference type="EMBL" id="OKL55041.1"/>
    </source>
</evidence>
<sequence length="207" mass="21332">MTDVLAIDTSAGTSVARIDGEHITRASDANPRAHAENLAPLITKVGGAAGVDLIVVGTGPAPFTGLRVGIATARVLADALGVELAGVSVLDALARQALDTSTADQVTVVTDARRREVYTASFTADGADDVEVIRPAQVLSPADLDVVGELVGATHLVPEAPGRSLELDVAVLARIALQRRAAGVGMPTTALYLREPDIHNAPRPDRV</sequence>
<keyword evidence="3" id="KW-1185">Reference proteome</keyword>
<name>A0A1Q5Q5H4_9ACTO</name>
<dbReference type="AlphaFoldDB" id="A0A1Q5Q5H4"/>
<dbReference type="Proteomes" id="UP000185628">
    <property type="component" value="Unassembled WGS sequence"/>
</dbReference>
<comment type="caution">
    <text evidence="2">The sequence shown here is derived from an EMBL/GenBank/DDBJ whole genome shotgun (WGS) entry which is preliminary data.</text>
</comment>
<reference evidence="3" key="1">
    <citation type="submission" date="2016-12" db="EMBL/GenBank/DDBJ databases">
        <authorList>
            <person name="Meng X."/>
        </authorList>
    </citation>
    <scope>NUCLEOTIDE SEQUENCE [LARGE SCALE GENOMIC DNA]</scope>
    <source>
        <strain evidence="3">DSM 19116</strain>
    </source>
</reference>
<keyword evidence="2" id="KW-0808">Transferase</keyword>
<dbReference type="OrthoDB" id="9809995at2"/>
<dbReference type="InterPro" id="IPR043129">
    <property type="entry name" value="ATPase_NBD"/>
</dbReference>
<dbReference type="InterPro" id="IPR022496">
    <property type="entry name" value="T6A_TsaB"/>
</dbReference>
<dbReference type="Pfam" id="PF00814">
    <property type="entry name" value="TsaD"/>
    <property type="match status" value="1"/>
</dbReference>
<feature type="domain" description="Gcp-like" evidence="1">
    <location>
        <begin position="32"/>
        <end position="128"/>
    </location>
</feature>
<accession>A0A1Q5Q5H4</accession>
<evidence type="ECO:0000259" key="1">
    <source>
        <dbReference type="Pfam" id="PF00814"/>
    </source>
</evidence>
<dbReference type="GO" id="GO:0016740">
    <property type="term" value="F:transferase activity"/>
    <property type="evidence" value="ECO:0007669"/>
    <property type="project" value="UniProtKB-KW"/>
</dbReference>
<dbReference type="SUPFAM" id="SSF53067">
    <property type="entry name" value="Actin-like ATPase domain"/>
    <property type="match status" value="2"/>
</dbReference>
<dbReference type="GO" id="GO:0002949">
    <property type="term" value="P:tRNA threonylcarbamoyladenosine modification"/>
    <property type="evidence" value="ECO:0007669"/>
    <property type="project" value="InterPro"/>
</dbReference>
<organism evidence="2 3">
    <name type="scientific">Bowdeniella nasicola</name>
    <dbReference type="NCBI Taxonomy" id="208480"/>
    <lineage>
        <taxon>Bacteria</taxon>
        <taxon>Bacillati</taxon>
        <taxon>Actinomycetota</taxon>
        <taxon>Actinomycetes</taxon>
        <taxon>Actinomycetales</taxon>
        <taxon>Actinomycetaceae</taxon>
        <taxon>Bowdeniella</taxon>
    </lineage>
</organism>
<dbReference type="NCBIfam" id="TIGR03725">
    <property type="entry name" value="T6A_YeaZ"/>
    <property type="match status" value="1"/>
</dbReference>
<dbReference type="Gene3D" id="3.30.420.40">
    <property type="match status" value="1"/>
</dbReference>
<protein>
    <submittedName>
        <fullName evidence="2">tRNA (Adenosine(37)-N6)-threonylcarbamoyltransferase complex dimerization subunit type 1 TsaB</fullName>
    </submittedName>
</protein>
<evidence type="ECO:0000313" key="3">
    <source>
        <dbReference type="Proteomes" id="UP000185628"/>
    </source>
</evidence>
<gene>
    <name evidence="2" type="ORF">BSZ39_00450</name>
</gene>
<dbReference type="RefSeq" id="WP_073715436.1">
    <property type="nucleotide sequence ID" value="NZ_MQVR01000002.1"/>
</dbReference>